<dbReference type="Gene3D" id="3.40.50.2300">
    <property type="match status" value="1"/>
</dbReference>
<organism evidence="5 6">
    <name type="scientific">Massilia consociata</name>
    <dbReference type="NCBI Taxonomy" id="760117"/>
    <lineage>
        <taxon>Bacteria</taxon>
        <taxon>Pseudomonadati</taxon>
        <taxon>Pseudomonadota</taxon>
        <taxon>Betaproteobacteria</taxon>
        <taxon>Burkholderiales</taxon>
        <taxon>Oxalobacteraceae</taxon>
        <taxon>Telluria group</taxon>
        <taxon>Massilia</taxon>
    </lineage>
</organism>
<keyword evidence="1" id="KW-0597">Phosphoprotein</keyword>
<dbReference type="SUPFAM" id="SSF52172">
    <property type="entry name" value="CheY-like"/>
    <property type="match status" value="1"/>
</dbReference>
<protein>
    <submittedName>
        <fullName evidence="5">Response regulator</fullName>
    </submittedName>
</protein>
<sequence length="149" mass="15541">MNLTAGARSHVLLVEQDGSIRDLFSTLLTTHGYSVSTAGGGEEALEQAALRPPHAVFSSLVFSDMDGFELCRRLRSQAPSSPGLVVALTGYSESGIREKVLQAGFDSYLLKPVSVHTLLELLASHRPASGSPGSVGARTASNDSSLASA</sequence>
<feature type="region of interest" description="Disordered" evidence="3">
    <location>
        <begin position="127"/>
        <end position="149"/>
    </location>
</feature>
<feature type="compositionally biased region" description="Polar residues" evidence="3">
    <location>
        <begin position="139"/>
        <end position="149"/>
    </location>
</feature>
<dbReference type="PROSITE" id="PS50110">
    <property type="entry name" value="RESPONSE_REGULATORY"/>
    <property type="match status" value="1"/>
</dbReference>
<reference evidence="5 6" key="1">
    <citation type="submission" date="2024-09" db="EMBL/GenBank/DDBJ databases">
        <authorList>
            <person name="Sun Q."/>
            <person name="Mori K."/>
        </authorList>
    </citation>
    <scope>NUCLEOTIDE SEQUENCE [LARGE SCALE GENOMIC DNA]</scope>
    <source>
        <strain evidence="5 6">CCM 7792</strain>
    </source>
</reference>
<comment type="caution">
    <text evidence="2">Lacks conserved residue(s) required for the propagation of feature annotation.</text>
</comment>
<evidence type="ECO:0000256" key="2">
    <source>
        <dbReference type="PROSITE-ProRule" id="PRU00169"/>
    </source>
</evidence>
<proteinExistence type="predicted"/>
<dbReference type="SMART" id="SM00448">
    <property type="entry name" value="REC"/>
    <property type="match status" value="1"/>
</dbReference>
<dbReference type="Proteomes" id="UP001589773">
    <property type="component" value="Unassembled WGS sequence"/>
</dbReference>
<dbReference type="InterPro" id="IPR001789">
    <property type="entry name" value="Sig_transdc_resp-reg_receiver"/>
</dbReference>
<accession>A0ABV6FH08</accession>
<dbReference type="EMBL" id="JBHLWP010000011">
    <property type="protein sequence ID" value="MFC0252681.1"/>
    <property type="molecule type" value="Genomic_DNA"/>
</dbReference>
<evidence type="ECO:0000313" key="6">
    <source>
        <dbReference type="Proteomes" id="UP001589773"/>
    </source>
</evidence>
<evidence type="ECO:0000256" key="1">
    <source>
        <dbReference type="ARBA" id="ARBA00022553"/>
    </source>
</evidence>
<dbReference type="PANTHER" id="PTHR44591">
    <property type="entry name" value="STRESS RESPONSE REGULATOR PROTEIN 1"/>
    <property type="match status" value="1"/>
</dbReference>
<gene>
    <name evidence="5" type="ORF">ACFFJK_12345</name>
</gene>
<feature type="domain" description="Response regulatory" evidence="4">
    <location>
        <begin position="10"/>
        <end position="126"/>
    </location>
</feature>
<dbReference type="InterPro" id="IPR050595">
    <property type="entry name" value="Bact_response_regulator"/>
</dbReference>
<dbReference type="InterPro" id="IPR011006">
    <property type="entry name" value="CheY-like_superfamily"/>
</dbReference>
<comment type="caution">
    <text evidence="5">The sequence shown here is derived from an EMBL/GenBank/DDBJ whole genome shotgun (WGS) entry which is preliminary data.</text>
</comment>
<dbReference type="RefSeq" id="WP_379679481.1">
    <property type="nucleotide sequence ID" value="NZ_JBHLWP010000011.1"/>
</dbReference>
<evidence type="ECO:0000313" key="5">
    <source>
        <dbReference type="EMBL" id="MFC0252681.1"/>
    </source>
</evidence>
<name>A0ABV6FH08_9BURK</name>
<dbReference type="PANTHER" id="PTHR44591:SF3">
    <property type="entry name" value="RESPONSE REGULATORY DOMAIN-CONTAINING PROTEIN"/>
    <property type="match status" value="1"/>
</dbReference>
<dbReference type="Pfam" id="PF00072">
    <property type="entry name" value="Response_reg"/>
    <property type="match status" value="1"/>
</dbReference>
<keyword evidence="6" id="KW-1185">Reference proteome</keyword>
<evidence type="ECO:0000256" key="3">
    <source>
        <dbReference type="SAM" id="MobiDB-lite"/>
    </source>
</evidence>
<evidence type="ECO:0000259" key="4">
    <source>
        <dbReference type="PROSITE" id="PS50110"/>
    </source>
</evidence>